<name>A0A9Q3DR80_9BASI</name>
<dbReference type="EMBL" id="AVOT02018415">
    <property type="protein sequence ID" value="MBW0505303.1"/>
    <property type="molecule type" value="Genomic_DNA"/>
</dbReference>
<evidence type="ECO:0000313" key="2">
    <source>
        <dbReference type="Proteomes" id="UP000765509"/>
    </source>
</evidence>
<dbReference type="Gene3D" id="3.30.420.10">
    <property type="entry name" value="Ribonuclease H-like superfamily/Ribonuclease H"/>
    <property type="match status" value="1"/>
</dbReference>
<dbReference type="InterPro" id="IPR012337">
    <property type="entry name" value="RNaseH-like_sf"/>
</dbReference>
<dbReference type="SUPFAM" id="SSF53098">
    <property type="entry name" value="Ribonuclease H-like"/>
    <property type="match status" value="1"/>
</dbReference>
<keyword evidence="2" id="KW-1185">Reference proteome</keyword>
<organism evidence="1 2">
    <name type="scientific">Austropuccinia psidii MF-1</name>
    <dbReference type="NCBI Taxonomy" id="1389203"/>
    <lineage>
        <taxon>Eukaryota</taxon>
        <taxon>Fungi</taxon>
        <taxon>Dikarya</taxon>
        <taxon>Basidiomycota</taxon>
        <taxon>Pucciniomycotina</taxon>
        <taxon>Pucciniomycetes</taxon>
        <taxon>Pucciniales</taxon>
        <taxon>Sphaerophragmiaceae</taxon>
        <taxon>Austropuccinia</taxon>
    </lineage>
</organism>
<accession>A0A9Q3DR80</accession>
<dbReference type="GO" id="GO:0003676">
    <property type="term" value="F:nucleic acid binding"/>
    <property type="evidence" value="ECO:0007669"/>
    <property type="project" value="InterPro"/>
</dbReference>
<dbReference type="Proteomes" id="UP000765509">
    <property type="component" value="Unassembled WGS sequence"/>
</dbReference>
<dbReference type="InterPro" id="IPR050951">
    <property type="entry name" value="Retrovirus_Pol_polyprotein"/>
</dbReference>
<dbReference type="PANTHER" id="PTHR37984">
    <property type="entry name" value="PROTEIN CBG26694"/>
    <property type="match status" value="1"/>
</dbReference>
<gene>
    <name evidence="1" type="ORF">O181_045018</name>
</gene>
<evidence type="ECO:0008006" key="3">
    <source>
        <dbReference type="Google" id="ProtNLM"/>
    </source>
</evidence>
<sequence>MSDPMMNMSILRKCGGELEHAIKCRCVECCSTEEYINAMEDIITRTRIGKTWTRNPMEAKMIPKISQEYKRPQISVLKCHKCGSTSHLANTCIKKTKINESQVIEEAQCTEEKEESEQYSAVSEEIPVEDYSIENITAFFEVTEVHTQLTHYSEDCYNLINIQDSRMCKNKPARGKGYNSGESCIKSILINAVEAKANLDTGAFFPCIGTIKGHEVDITLNIGRPYPPGLRRPAYPAGPRAREALEKHIQELIQLGVLRNGQPYIKLKLLKKDLQKEKVVISQDRSHQQKPDIVQAKWNSYVMTDCNAVKSLLNMKTPNRNMLRWQIAIHEYRGNMTIVHKAGNIHNNADGLSRWGLANTPDNPAYVPLESEPQIPIEVINITDIRNALFEEVRESYNQEKNCHILTFLLFGTKFPFSTAYHPQTDGLAERMIQNLEDMIRRFCAYGLEFKDSDGFTHDLCTLIPALELTYKTSVNSSTGQTPAILEKGWNPGLQANTLRKYSIEIHPTDSSCKRSLDKVKNHAIKSINDAFDYVKQE</sequence>
<protein>
    <recommendedName>
        <fullName evidence="3">CCHC-type domain-containing protein</fullName>
    </recommendedName>
</protein>
<dbReference type="PANTHER" id="PTHR37984:SF5">
    <property type="entry name" value="PROTEIN NYNRIN-LIKE"/>
    <property type="match status" value="1"/>
</dbReference>
<dbReference type="AlphaFoldDB" id="A0A9Q3DR80"/>
<comment type="caution">
    <text evidence="1">The sequence shown here is derived from an EMBL/GenBank/DDBJ whole genome shotgun (WGS) entry which is preliminary data.</text>
</comment>
<proteinExistence type="predicted"/>
<evidence type="ECO:0000313" key="1">
    <source>
        <dbReference type="EMBL" id="MBW0505303.1"/>
    </source>
</evidence>
<reference evidence="1" key="1">
    <citation type="submission" date="2021-03" db="EMBL/GenBank/DDBJ databases">
        <title>Draft genome sequence of rust myrtle Austropuccinia psidii MF-1, a brazilian biotype.</title>
        <authorList>
            <person name="Quecine M.C."/>
            <person name="Pachon D.M.R."/>
            <person name="Bonatelli M.L."/>
            <person name="Correr F.H."/>
            <person name="Franceschini L.M."/>
            <person name="Leite T.F."/>
            <person name="Margarido G.R.A."/>
            <person name="Almeida C.A."/>
            <person name="Ferrarezi J.A."/>
            <person name="Labate C.A."/>
        </authorList>
    </citation>
    <scope>NUCLEOTIDE SEQUENCE</scope>
    <source>
        <strain evidence="1">MF-1</strain>
    </source>
</reference>
<dbReference type="InterPro" id="IPR036397">
    <property type="entry name" value="RNaseH_sf"/>
</dbReference>